<dbReference type="Proteomes" id="UP000182725">
    <property type="component" value="Unassembled WGS sequence"/>
</dbReference>
<feature type="domain" description="N-acetyltransferase" evidence="3">
    <location>
        <begin position="2"/>
        <end position="165"/>
    </location>
</feature>
<dbReference type="Pfam" id="PF00583">
    <property type="entry name" value="Acetyltransf_1"/>
    <property type="match status" value="1"/>
</dbReference>
<keyword evidence="1" id="KW-0808">Transferase</keyword>
<dbReference type="CDD" id="cd04301">
    <property type="entry name" value="NAT_SF"/>
    <property type="match status" value="1"/>
</dbReference>
<dbReference type="InterPro" id="IPR000182">
    <property type="entry name" value="GNAT_dom"/>
</dbReference>
<dbReference type="PANTHER" id="PTHR43800:SF1">
    <property type="entry name" value="PEPTIDYL-LYSINE N-ACETYLTRANSFERASE YJAB"/>
    <property type="match status" value="1"/>
</dbReference>
<dbReference type="SUPFAM" id="SSF55729">
    <property type="entry name" value="Acyl-CoA N-acyltransferases (Nat)"/>
    <property type="match status" value="1"/>
</dbReference>
<dbReference type="RefSeq" id="WP_074710296.1">
    <property type="nucleotide sequence ID" value="NZ_FNTV01000001.1"/>
</dbReference>
<sequence>MLEIRPAALSEFALLPSIEAEADAAFETLDPPLSTSDFPPPALPADYAAAFHIMVAGRPPAGFVRLEIVDGQAHLEQLAVSPEYARQGIGRALVSAAKAWALEAGFHSMTLCTFADVPFNAPFYASCGFSELPHSEWTPGLARMREHEAALDAAGRRVVMKIKLTTQE</sequence>
<dbReference type="GO" id="GO:0005840">
    <property type="term" value="C:ribosome"/>
    <property type="evidence" value="ECO:0007669"/>
    <property type="project" value="UniProtKB-KW"/>
</dbReference>
<name>A0A1H5FKN2_9MICC</name>
<keyword evidence="4" id="KW-0689">Ribosomal protein</keyword>
<dbReference type="AlphaFoldDB" id="A0A1H5FKN2"/>
<dbReference type="InterPro" id="IPR016181">
    <property type="entry name" value="Acyl_CoA_acyltransferase"/>
</dbReference>
<accession>A0A1H5FKN2</accession>
<evidence type="ECO:0000256" key="1">
    <source>
        <dbReference type="ARBA" id="ARBA00022679"/>
    </source>
</evidence>
<dbReference type="Gene3D" id="3.40.630.30">
    <property type="match status" value="1"/>
</dbReference>
<dbReference type="PANTHER" id="PTHR43800">
    <property type="entry name" value="PEPTIDYL-LYSINE N-ACETYLTRANSFERASE YJAB"/>
    <property type="match status" value="1"/>
</dbReference>
<keyword evidence="4" id="KW-0687">Ribonucleoprotein</keyword>
<evidence type="ECO:0000313" key="4">
    <source>
        <dbReference type="EMBL" id="SEE03694.1"/>
    </source>
</evidence>
<protein>
    <submittedName>
        <fullName evidence="4">Ribosomal protein S18 acetylase RimI</fullName>
    </submittedName>
</protein>
<gene>
    <name evidence="4" type="ORF">SAMN04489740_0527</name>
</gene>
<dbReference type="EMBL" id="FNTV01000001">
    <property type="protein sequence ID" value="SEE03694.1"/>
    <property type="molecule type" value="Genomic_DNA"/>
</dbReference>
<proteinExistence type="predicted"/>
<evidence type="ECO:0000313" key="5">
    <source>
        <dbReference type="Proteomes" id="UP000182725"/>
    </source>
</evidence>
<evidence type="ECO:0000259" key="3">
    <source>
        <dbReference type="PROSITE" id="PS51186"/>
    </source>
</evidence>
<keyword evidence="2" id="KW-0012">Acyltransferase</keyword>
<evidence type="ECO:0000256" key="2">
    <source>
        <dbReference type="ARBA" id="ARBA00023315"/>
    </source>
</evidence>
<dbReference type="PROSITE" id="PS51186">
    <property type="entry name" value="GNAT"/>
    <property type="match status" value="1"/>
</dbReference>
<dbReference type="GO" id="GO:0016747">
    <property type="term" value="F:acyltransferase activity, transferring groups other than amino-acyl groups"/>
    <property type="evidence" value="ECO:0007669"/>
    <property type="project" value="InterPro"/>
</dbReference>
<reference evidence="4 5" key="1">
    <citation type="submission" date="2016-10" db="EMBL/GenBank/DDBJ databases">
        <authorList>
            <person name="de Groot N.N."/>
        </authorList>
    </citation>
    <scope>NUCLEOTIDE SEQUENCE [LARGE SCALE GENOMIC DNA]</scope>
    <source>
        <strain evidence="4 5">DSM 22274</strain>
    </source>
</reference>
<organism evidence="4 5">
    <name type="scientific">Arthrobacter alpinus</name>
    <dbReference type="NCBI Taxonomy" id="656366"/>
    <lineage>
        <taxon>Bacteria</taxon>
        <taxon>Bacillati</taxon>
        <taxon>Actinomycetota</taxon>
        <taxon>Actinomycetes</taxon>
        <taxon>Micrococcales</taxon>
        <taxon>Micrococcaceae</taxon>
        <taxon>Arthrobacter</taxon>
    </lineage>
</organism>